<keyword evidence="2" id="KW-1185">Reference proteome</keyword>
<proteinExistence type="predicted"/>
<gene>
    <name evidence="1" type="ORF">SAMN05444373_105512</name>
</gene>
<organism evidence="1 2">
    <name type="scientific">Thermoclostridium caenicola</name>
    <dbReference type="NCBI Taxonomy" id="659425"/>
    <lineage>
        <taxon>Bacteria</taxon>
        <taxon>Bacillati</taxon>
        <taxon>Bacillota</taxon>
        <taxon>Clostridia</taxon>
        <taxon>Eubacteriales</taxon>
        <taxon>Oscillospiraceae</taxon>
        <taxon>Thermoclostridium</taxon>
    </lineage>
</organism>
<reference evidence="1 2" key="1">
    <citation type="submission" date="2016-11" db="EMBL/GenBank/DDBJ databases">
        <authorList>
            <person name="Varghese N."/>
            <person name="Submissions S."/>
        </authorList>
    </citation>
    <scope>NUCLEOTIDE SEQUENCE [LARGE SCALE GENOMIC DNA]</scope>
    <source>
        <strain evidence="1 2">DSM 19027</strain>
    </source>
</reference>
<name>A0A1M6JCN2_9FIRM</name>
<dbReference type="Proteomes" id="UP000324781">
    <property type="component" value="Unassembled WGS sequence"/>
</dbReference>
<dbReference type="EMBL" id="FQZP01000055">
    <property type="protein sequence ID" value="SHJ44394.1"/>
    <property type="molecule type" value="Genomic_DNA"/>
</dbReference>
<evidence type="ECO:0000313" key="2">
    <source>
        <dbReference type="Proteomes" id="UP000324781"/>
    </source>
</evidence>
<sequence>MTENPFGEMKFHGVFSRDALHHNTLDNIKKAVGIIHDRLESNRLFLVNLMSIKSGSYGKGT</sequence>
<protein>
    <submittedName>
        <fullName evidence="1">Uncharacterized protein</fullName>
    </submittedName>
</protein>
<accession>A0A1M6JCN2</accession>
<evidence type="ECO:0000313" key="1">
    <source>
        <dbReference type="EMBL" id="SHJ44394.1"/>
    </source>
</evidence>
<dbReference type="AlphaFoldDB" id="A0A1M6JCN2"/>